<feature type="transmembrane region" description="Helical" evidence="7">
    <location>
        <begin position="45"/>
        <end position="63"/>
    </location>
</feature>
<dbReference type="InterPro" id="IPR019108">
    <property type="entry name" value="Caa3_assmbl_CtaG-rel"/>
</dbReference>
<dbReference type="AlphaFoldDB" id="R7Y8M0"/>
<evidence type="ECO:0000313" key="8">
    <source>
        <dbReference type="EMBL" id="EON32358.1"/>
    </source>
</evidence>
<feature type="transmembrane region" description="Helical" evidence="7">
    <location>
        <begin position="187"/>
        <end position="207"/>
    </location>
</feature>
<keyword evidence="5 7" id="KW-0472">Membrane</keyword>
<sequence length="304" mass="32917">MTVAHQSHAGTASAGVLVAMTALVFVGVIYIVAAQRCRRQPRGWNHWHTASFIVGLIVLGLALRPSTSDAFSDHMLGHLLLGMYAPLALALGAPMTLILRTAPVSVTKPLVHLLRPRPAQIATHPAVLLTSTIGGLAALYFTPLFARTERHEALHMVMHVHFFVSGYLFAWMIAGPDPGPERPSVRTRLAVLGLAILGHAVIAQLLYAGLFVRVDAPLDELRAGGTLMYYWGDIAEILLALALLLTWRPDHRGKATGQRRRRDREPVAIRPSGSEIGLSTSSRSDLLDGTGQYPAHRVSPDLGL</sequence>
<feature type="transmembrane region" description="Helical" evidence="7">
    <location>
        <begin position="75"/>
        <end position="100"/>
    </location>
</feature>
<dbReference type="OrthoDB" id="5024156at2"/>
<comment type="caution">
    <text evidence="8">The sequence shown here is derived from an EMBL/GenBank/DDBJ whole genome shotgun (WGS) entry which is preliminary data.</text>
</comment>
<evidence type="ECO:0008006" key="10">
    <source>
        <dbReference type="Google" id="ProtNLM"/>
    </source>
</evidence>
<feature type="transmembrane region" description="Helical" evidence="7">
    <location>
        <begin position="153"/>
        <end position="175"/>
    </location>
</feature>
<accession>R7Y8M0</accession>
<gene>
    <name evidence="8" type="ORF">GTC6_13395</name>
</gene>
<feature type="region of interest" description="Disordered" evidence="6">
    <location>
        <begin position="253"/>
        <end position="304"/>
    </location>
</feature>
<dbReference type="EMBL" id="AQPW01000014">
    <property type="protein sequence ID" value="EON32358.1"/>
    <property type="molecule type" value="Genomic_DNA"/>
</dbReference>
<keyword evidence="2" id="KW-1003">Cell membrane</keyword>
<evidence type="ECO:0000256" key="2">
    <source>
        <dbReference type="ARBA" id="ARBA00022475"/>
    </source>
</evidence>
<dbReference type="PATRIC" id="fig|1316928.3.peg.2697"/>
<keyword evidence="3 7" id="KW-0812">Transmembrane</keyword>
<proteinExistence type="predicted"/>
<comment type="subcellular location">
    <subcellularLocation>
        <location evidence="1">Cell membrane</location>
        <topology evidence="1">Multi-pass membrane protein</topology>
    </subcellularLocation>
</comment>
<evidence type="ECO:0000256" key="3">
    <source>
        <dbReference type="ARBA" id="ARBA00022692"/>
    </source>
</evidence>
<feature type="transmembrane region" description="Helical" evidence="7">
    <location>
        <begin position="12"/>
        <end position="33"/>
    </location>
</feature>
<organism evidence="8 9">
    <name type="scientific">Gordonia terrae C-6</name>
    <dbReference type="NCBI Taxonomy" id="1316928"/>
    <lineage>
        <taxon>Bacteria</taxon>
        <taxon>Bacillati</taxon>
        <taxon>Actinomycetota</taxon>
        <taxon>Actinomycetes</taxon>
        <taxon>Mycobacteriales</taxon>
        <taxon>Gordoniaceae</taxon>
        <taxon>Gordonia</taxon>
    </lineage>
</organism>
<evidence type="ECO:0000256" key="1">
    <source>
        <dbReference type="ARBA" id="ARBA00004651"/>
    </source>
</evidence>
<keyword evidence="4 7" id="KW-1133">Transmembrane helix</keyword>
<dbReference type="GO" id="GO:0005886">
    <property type="term" value="C:plasma membrane"/>
    <property type="evidence" value="ECO:0007669"/>
    <property type="project" value="UniProtKB-SubCell"/>
</dbReference>
<feature type="transmembrane region" description="Helical" evidence="7">
    <location>
        <begin position="227"/>
        <end position="247"/>
    </location>
</feature>
<evidence type="ECO:0000313" key="9">
    <source>
        <dbReference type="Proteomes" id="UP000013569"/>
    </source>
</evidence>
<protein>
    <recommendedName>
        <fullName evidence="10">Cytochrome c oxidase assembly protein</fullName>
    </recommendedName>
</protein>
<evidence type="ECO:0000256" key="5">
    <source>
        <dbReference type="ARBA" id="ARBA00023136"/>
    </source>
</evidence>
<evidence type="ECO:0000256" key="4">
    <source>
        <dbReference type="ARBA" id="ARBA00022989"/>
    </source>
</evidence>
<feature type="transmembrane region" description="Helical" evidence="7">
    <location>
        <begin position="121"/>
        <end position="141"/>
    </location>
</feature>
<reference evidence="8 9" key="1">
    <citation type="journal article" date="2013" name="Genome Announc.">
        <title>Draft Genome Sequence of a Benzothiophene-Desulfurizing Bacterium, Gordona terrae Strain C-6.</title>
        <authorList>
            <person name="Wang W."/>
            <person name="Ma T."/>
            <person name="Ren Y."/>
            <person name="Li G."/>
        </authorList>
    </citation>
    <scope>NUCLEOTIDE SEQUENCE [LARGE SCALE GENOMIC DNA]</scope>
    <source>
        <strain evidence="8 9">C-6</strain>
    </source>
</reference>
<name>R7Y8M0_9ACTN</name>
<evidence type="ECO:0000256" key="6">
    <source>
        <dbReference type="SAM" id="MobiDB-lite"/>
    </source>
</evidence>
<evidence type="ECO:0000256" key="7">
    <source>
        <dbReference type="SAM" id="Phobius"/>
    </source>
</evidence>
<dbReference type="Proteomes" id="UP000013569">
    <property type="component" value="Unassembled WGS sequence"/>
</dbReference>
<dbReference type="Pfam" id="PF09678">
    <property type="entry name" value="Caa3_CtaG"/>
    <property type="match status" value="1"/>
</dbReference>